<keyword evidence="5 8" id="KW-0812">Transmembrane</keyword>
<evidence type="ECO:0000256" key="2">
    <source>
        <dbReference type="ARBA" id="ARBA00005982"/>
    </source>
</evidence>
<keyword evidence="6 9" id="KW-1133">Transmembrane helix</keyword>
<dbReference type="RefSeq" id="WP_382358872.1">
    <property type="nucleotide sequence ID" value="NZ_JBHTGR010000022.1"/>
</dbReference>
<dbReference type="PROSITE" id="PS01023">
    <property type="entry name" value="PTR2_2"/>
    <property type="match status" value="1"/>
</dbReference>
<proteinExistence type="inferred from homology"/>
<name>A0ABW2UWA6_9BACI</name>
<feature type="transmembrane region" description="Helical" evidence="9">
    <location>
        <begin position="252"/>
        <end position="274"/>
    </location>
</feature>
<keyword evidence="4" id="KW-1003">Cell membrane</keyword>
<feature type="transmembrane region" description="Helical" evidence="9">
    <location>
        <begin position="332"/>
        <end position="352"/>
    </location>
</feature>
<dbReference type="InterPro" id="IPR036259">
    <property type="entry name" value="MFS_trans_sf"/>
</dbReference>
<feature type="transmembrane region" description="Helical" evidence="9">
    <location>
        <begin position="32"/>
        <end position="49"/>
    </location>
</feature>
<feature type="transmembrane region" description="Helical" evidence="9">
    <location>
        <begin position="180"/>
        <end position="201"/>
    </location>
</feature>
<evidence type="ECO:0000259" key="10">
    <source>
        <dbReference type="PROSITE" id="PS50850"/>
    </source>
</evidence>
<feature type="transmembrane region" description="Helical" evidence="9">
    <location>
        <begin position="94"/>
        <end position="125"/>
    </location>
</feature>
<dbReference type="InterPro" id="IPR000109">
    <property type="entry name" value="POT_fam"/>
</dbReference>
<dbReference type="EMBL" id="JBHTGR010000022">
    <property type="protein sequence ID" value="MFC7747341.1"/>
    <property type="molecule type" value="Genomic_DNA"/>
</dbReference>
<comment type="subcellular location">
    <subcellularLocation>
        <location evidence="1">Cell membrane</location>
        <topology evidence="1">Multi-pass membrane protein</topology>
    </subcellularLocation>
    <subcellularLocation>
        <location evidence="8">Membrane</location>
        <topology evidence="8">Multi-pass membrane protein</topology>
    </subcellularLocation>
</comment>
<feature type="transmembrane region" description="Helical" evidence="9">
    <location>
        <begin position="460"/>
        <end position="480"/>
    </location>
</feature>
<dbReference type="PROSITE" id="PS50850">
    <property type="entry name" value="MFS"/>
    <property type="match status" value="1"/>
</dbReference>
<dbReference type="InterPro" id="IPR020846">
    <property type="entry name" value="MFS_dom"/>
</dbReference>
<feature type="transmembrane region" description="Helical" evidence="9">
    <location>
        <begin position="229"/>
        <end position="246"/>
    </location>
</feature>
<feature type="transmembrane region" description="Helical" evidence="9">
    <location>
        <begin position="364"/>
        <end position="386"/>
    </location>
</feature>
<dbReference type="PANTHER" id="PTHR23517:SF15">
    <property type="entry name" value="PROTON-DEPENDENT OLIGOPEPTIDE FAMILY TRANSPORT PROTEIN"/>
    <property type="match status" value="1"/>
</dbReference>
<feature type="domain" description="Major facilitator superfamily (MFS) profile" evidence="10">
    <location>
        <begin position="22"/>
        <end position="485"/>
    </location>
</feature>
<organism evidence="11 12">
    <name type="scientific">Lentibacillus kimchii</name>
    <dbReference type="NCBI Taxonomy" id="1542911"/>
    <lineage>
        <taxon>Bacteria</taxon>
        <taxon>Bacillati</taxon>
        <taxon>Bacillota</taxon>
        <taxon>Bacilli</taxon>
        <taxon>Bacillales</taxon>
        <taxon>Bacillaceae</taxon>
        <taxon>Lentibacillus</taxon>
    </lineage>
</organism>
<dbReference type="InterPro" id="IPR018456">
    <property type="entry name" value="PTR2_symporter_CS"/>
</dbReference>
<reference evidence="12" key="1">
    <citation type="journal article" date="2019" name="Int. J. Syst. Evol. Microbiol.">
        <title>The Global Catalogue of Microorganisms (GCM) 10K type strain sequencing project: providing services to taxonomists for standard genome sequencing and annotation.</title>
        <authorList>
            <consortium name="The Broad Institute Genomics Platform"/>
            <consortium name="The Broad Institute Genome Sequencing Center for Infectious Disease"/>
            <person name="Wu L."/>
            <person name="Ma J."/>
        </authorList>
    </citation>
    <scope>NUCLEOTIDE SEQUENCE [LARGE SCALE GENOMIC DNA]</scope>
    <source>
        <strain evidence="12">JCM 30234</strain>
    </source>
</reference>
<keyword evidence="3 8" id="KW-0813">Transport</keyword>
<protein>
    <submittedName>
        <fullName evidence="11">Peptide MFS transporter</fullName>
    </submittedName>
</protein>
<dbReference type="Gene3D" id="1.20.1250.20">
    <property type="entry name" value="MFS general substrate transporter like domains"/>
    <property type="match status" value="1"/>
</dbReference>
<evidence type="ECO:0000256" key="6">
    <source>
        <dbReference type="ARBA" id="ARBA00022989"/>
    </source>
</evidence>
<evidence type="ECO:0000256" key="7">
    <source>
        <dbReference type="ARBA" id="ARBA00023136"/>
    </source>
</evidence>
<evidence type="ECO:0000256" key="4">
    <source>
        <dbReference type="ARBA" id="ARBA00022475"/>
    </source>
</evidence>
<evidence type="ECO:0000256" key="1">
    <source>
        <dbReference type="ARBA" id="ARBA00004651"/>
    </source>
</evidence>
<evidence type="ECO:0000256" key="5">
    <source>
        <dbReference type="ARBA" id="ARBA00022692"/>
    </source>
</evidence>
<gene>
    <name evidence="11" type="ORF">ACFQU8_08850</name>
</gene>
<keyword evidence="12" id="KW-1185">Reference proteome</keyword>
<dbReference type="PANTHER" id="PTHR23517">
    <property type="entry name" value="RESISTANCE PROTEIN MDTM, PUTATIVE-RELATED-RELATED"/>
    <property type="match status" value="1"/>
</dbReference>
<dbReference type="SUPFAM" id="SSF103473">
    <property type="entry name" value="MFS general substrate transporter"/>
    <property type="match status" value="1"/>
</dbReference>
<feature type="transmembrane region" description="Helical" evidence="9">
    <location>
        <begin position="286"/>
        <end position="303"/>
    </location>
</feature>
<evidence type="ECO:0000256" key="9">
    <source>
        <dbReference type="SAM" id="Phobius"/>
    </source>
</evidence>
<feature type="transmembrane region" description="Helical" evidence="9">
    <location>
        <begin position="61"/>
        <end position="82"/>
    </location>
</feature>
<sequence length="492" mass="53864">MSSAQQRKTPKGFFGHPPAMFTLFNMELWERFSYYGMKALVIYYMYYEVSQGGLGLSKDLASSIMSVYGSLVFISGIIGGWVADRVLGNRNTLIWGALIIMLGHITLSFPGGVGPLFIGMLFIILGSGLMKPNISNIVGDLYSPTSPKRDAAFSLFYMAVNIGALVSPLIVGPVGRNVNFHLGFSLAAIGMALGLIIYIFTARKNLGEIGKSVKNPLESGERKTMSKRIMLGGIAFLFLLLIAFMTDNLTVQMFINFISFIGIAIPTAYFIVMIKSKKTTDLERSRIYAYIPLFVGAMMFWSIQEQGAVIMARFADQRTNLDLFGFSIDPSWYQSVNPLFIVLFAPMFAAMWQKLGNKQPSTPHKFTMGLFLAGLSFLLMTLPGLLQGTDSLVSPLWLVGFFFLVTMGELFISPVGLSATTKMAPKAFAAQTMSVWGLANAAGQGINAQITPLYGPETEVTYFGIIGVISIVLGIILLLLSPKISSYMRGLK</sequence>
<feature type="transmembrane region" description="Helical" evidence="9">
    <location>
        <begin position="155"/>
        <end position="174"/>
    </location>
</feature>
<evidence type="ECO:0000313" key="11">
    <source>
        <dbReference type="EMBL" id="MFC7747341.1"/>
    </source>
</evidence>
<evidence type="ECO:0000256" key="3">
    <source>
        <dbReference type="ARBA" id="ARBA00022448"/>
    </source>
</evidence>
<dbReference type="InterPro" id="IPR005279">
    <property type="entry name" value="Dipep/tripep_permease"/>
</dbReference>
<accession>A0ABW2UWA6</accession>
<dbReference type="Proteomes" id="UP001596620">
    <property type="component" value="Unassembled WGS sequence"/>
</dbReference>
<feature type="transmembrane region" description="Helical" evidence="9">
    <location>
        <begin position="392"/>
        <end position="412"/>
    </location>
</feature>
<dbReference type="InterPro" id="IPR050171">
    <property type="entry name" value="MFS_Transporters"/>
</dbReference>
<evidence type="ECO:0000256" key="8">
    <source>
        <dbReference type="RuleBase" id="RU003755"/>
    </source>
</evidence>
<feature type="transmembrane region" description="Helical" evidence="9">
    <location>
        <begin position="433"/>
        <end position="454"/>
    </location>
</feature>
<keyword evidence="7 9" id="KW-0472">Membrane</keyword>
<dbReference type="Pfam" id="PF00854">
    <property type="entry name" value="PTR2"/>
    <property type="match status" value="1"/>
</dbReference>
<dbReference type="NCBIfam" id="TIGR00924">
    <property type="entry name" value="yjdL_sub1_fam"/>
    <property type="match status" value="1"/>
</dbReference>
<comment type="caution">
    <text evidence="11">The sequence shown here is derived from an EMBL/GenBank/DDBJ whole genome shotgun (WGS) entry which is preliminary data.</text>
</comment>
<dbReference type="CDD" id="cd17346">
    <property type="entry name" value="MFS_DtpA_like"/>
    <property type="match status" value="1"/>
</dbReference>
<comment type="similarity">
    <text evidence="2 8">Belongs to the major facilitator superfamily. Proton-dependent oligopeptide transporter (POT/PTR) (TC 2.A.17) family.</text>
</comment>
<evidence type="ECO:0000313" key="12">
    <source>
        <dbReference type="Proteomes" id="UP001596620"/>
    </source>
</evidence>